<evidence type="ECO:0000256" key="8">
    <source>
        <dbReference type="ARBA" id="ARBA00022840"/>
    </source>
</evidence>
<keyword evidence="4" id="KW-0479">Metal-binding</keyword>
<keyword evidence="8 13" id="KW-0067">ATP-binding</keyword>
<dbReference type="InterPro" id="IPR003602">
    <property type="entry name" value="Topo_IA_DNA-bd_dom"/>
</dbReference>
<feature type="repeat" description="WD" evidence="12">
    <location>
        <begin position="1133"/>
        <end position="1175"/>
    </location>
</feature>
<dbReference type="GO" id="GO:0008270">
    <property type="term" value="F:zinc ion binding"/>
    <property type="evidence" value="ECO:0007669"/>
    <property type="project" value="UniProtKB-KW"/>
</dbReference>
<dbReference type="PANTHER" id="PTHR11390">
    <property type="entry name" value="PROKARYOTIC DNA TOPOISOMERASE"/>
    <property type="match status" value="1"/>
</dbReference>
<dbReference type="SUPFAM" id="SSF56712">
    <property type="entry name" value="Prokaryotic type I DNA topoisomerase"/>
    <property type="match status" value="1"/>
</dbReference>
<feature type="binding site" evidence="13">
    <location>
        <begin position="2163"/>
        <end position="2170"/>
    </location>
    <ligand>
        <name>ATP</name>
        <dbReference type="ChEBI" id="CHEBI:30616"/>
    </ligand>
</feature>
<feature type="domain" description="Kinesin motor" evidence="17">
    <location>
        <begin position="2073"/>
        <end position="2406"/>
    </location>
</feature>
<keyword evidence="12" id="KW-0853">WD repeat</keyword>
<evidence type="ECO:0000256" key="10">
    <source>
        <dbReference type="ARBA" id="ARBA00023125"/>
    </source>
</evidence>
<feature type="domain" description="Toprim" evidence="18">
    <location>
        <begin position="27"/>
        <end position="173"/>
    </location>
</feature>
<dbReference type="PRINTS" id="PR00380">
    <property type="entry name" value="KINESINHEAVY"/>
</dbReference>
<dbReference type="PROSITE" id="PS00411">
    <property type="entry name" value="KINESIN_MOTOR_1"/>
    <property type="match status" value="1"/>
</dbReference>
<feature type="domain" description="GRF-type" evidence="19">
    <location>
        <begin position="908"/>
        <end position="951"/>
    </location>
</feature>
<dbReference type="PROSITE" id="PS50880">
    <property type="entry name" value="TOPRIM"/>
    <property type="match status" value="1"/>
</dbReference>
<dbReference type="SUPFAM" id="SSF52540">
    <property type="entry name" value="P-loop containing nucleoside triphosphate hydrolases"/>
    <property type="match status" value="1"/>
</dbReference>
<dbReference type="Pfam" id="PF06839">
    <property type="entry name" value="Zn_ribbon_GRF"/>
    <property type="match status" value="3"/>
</dbReference>
<evidence type="ECO:0000256" key="14">
    <source>
        <dbReference type="PROSITE-ProRule" id="PRU01343"/>
    </source>
</evidence>
<dbReference type="EMBL" id="FR824404">
    <property type="protein sequence ID" value="CCA26225.1"/>
    <property type="molecule type" value="Genomic_DNA"/>
</dbReference>
<dbReference type="GO" id="GO:0005634">
    <property type="term" value="C:nucleus"/>
    <property type="evidence" value="ECO:0007669"/>
    <property type="project" value="TreeGrafter"/>
</dbReference>
<dbReference type="GO" id="GO:0007018">
    <property type="term" value="P:microtubule-based movement"/>
    <property type="evidence" value="ECO:0007669"/>
    <property type="project" value="InterPro"/>
</dbReference>
<dbReference type="InterPro" id="IPR034144">
    <property type="entry name" value="TOPRIM_TopoIII"/>
</dbReference>
<dbReference type="GO" id="GO:0005524">
    <property type="term" value="F:ATP binding"/>
    <property type="evidence" value="ECO:0007669"/>
    <property type="project" value="UniProtKB-UniRule"/>
</dbReference>
<dbReference type="InterPro" id="IPR013497">
    <property type="entry name" value="Topo_IA_cen"/>
</dbReference>
<keyword evidence="7" id="KW-0862">Zinc</keyword>
<protein>
    <recommendedName>
        <fullName evidence="3">DNA topoisomerase</fullName>
        <ecNumber evidence="3">5.6.2.1</ecNumber>
    </recommendedName>
</protein>
<evidence type="ECO:0000256" key="4">
    <source>
        <dbReference type="ARBA" id="ARBA00022723"/>
    </source>
</evidence>
<feature type="repeat" description="WD" evidence="12">
    <location>
        <begin position="1179"/>
        <end position="1220"/>
    </location>
</feature>
<feature type="domain" description="GRF-type" evidence="19">
    <location>
        <begin position="845"/>
        <end position="888"/>
    </location>
</feature>
<dbReference type="Gene3D" id="3.40.850.10">
    <property type="entry name" value="Kinesin motor domain"/>
    <property type="match status" value="1"/>
</dbReference>
<dbReference type="InterPro" id="IPR036322">
    <property type="entry name" value="WD40_repeat_dom_sf"/>
</dbReference>
<dbReference type="Pfam" id="PF01751">
    <property type="entry name" value="Toprim"/>
    <property type="match status" value="1"/>
</dbReference>
<evidence type="ECO:0000256" key="12">
    <source>
        <dbReference type="PROSITE-ProRule" id="PRU00221"/>
    </source>
</evidence>
<comment type="similarity">
    <text evidence="2">Belongs to the type IA topoisomerase family.</text>
</comment>
<dbReference type="GO" id="GO:0031422">
    <property type="term" value="C:RecQ family helicase-topoisomerase III complex"/>
    <property type="evidence" value="ECO:0007669"/>
    <property type="project" value="TreeGrafter"/>
</dbReference>
<keyword evidence="10" id="KW-0238">DNA-binding</keyword>
<dbReference type="Pfam" id="PF01131">
    <property type="entry name" value="Topoisom_bac"/>
    <property type="match status" value="1"/>
</dbReference>
<dbReference type="PROSITE" id="PS50294">
    <property type="entry name" value="WD_REPEATS_REGION"/>
    <property type="match status" value="2"/>
</dbReference>
<dbReference type="SMART" id="SM00129">
    <property type="entry name" value="KISc"/>
    <property type="match status" value="1"/>
</dbReference>
<dbReference type="GO" id="GO:0008017">
    <property type="term" value="F:microtubule binding"/>
    <property type="evidence" value="ECO:0007669"/>
    <property type="project" value="InterPro"/>
</dbReference>
<reference evidence="21" key="1">
    <citation type="journal article" date="2011" name="PLoS Biol.">
        <title>Gene gain and loss during evolution of obligate parasitism in the white rust pathogen of Arabidopsis thaliana.</title>
        <authorList>
            <person name="Kemen E."/>
            <person name="Gardiner A."/>
            <person name="Schultz-Larsen T."/>
            <person name="Kemen A.C."/>
            <person name="Balmuth A.L."/>
            <person name="Robert-Seilaniantz A."/>
            <person name="Bailey K."/>
            <person name="Holub E."/>
            <person name="Studholme D.J."/>
            <person name="Maclean D."/>
            <person name="Jones J.D."/>
        </authorList>
    </citation>
    <scope>NUCLEOTIDE SEQUENCE</scope>
</reference>
<keyword evidence="9" id="KW-0799">Topoisomerase</keyword>
<dbReference type="PROSITE" id="PS50067">
    <property type="entry name" value="KINESIN_MOTOR_2"/>
    <property type="match status" value="1"/>
</dbReference>
<dbReference type="InterPro" id="IPR010666">
    <property type="entry name" value="Znf_GRF"/>
</dbReference>
<dbReference type="GO" id="GO:0003917">
    <property type="term" value="F:DNA topoisomerase type I (single strand cut, ATP-independent) activity"/>
    <property type="evidence" value="ECO:0007669"/>
    <property type="project" value="UniProtKB-EC"/>
</dbReference>
<dbReference type="CDD" id="cd00186">
    <property type="entry name" value="TOP1Ac"/>
    <property type="match status" value="1"/>
</dbReference>
<dbReference type="InterPro" id="IPR013825">
    <property type="entry name" value="Topo_IA_cen_sub2"/>
</dbReference>
<dbReference type="InterPro" id="IPR013824">
    <property type="entry name" value="Topo_IA_cen_sub1"/>
</dbReference>
<evidence type="ECO:0000259" key="20">
    <source>
        <dbReference type="PROSITE" id="PS52039"/>
    </source>
</evidence>
<dbReference type="InterPro" id="IPR000380">
    <property type="entry name" value="Topo_IA"/>
</dbReference>
<comment type="similarity">
    <text evidence="13">Belongs to the TRAFAC class myosin-kinesin ATPase superfamily. Kinesin family.</text>
</comment>
<feature type="region of interest" description="Disordered" evidence="16">
    <location>
        <begin position="986"/>
        <end position="1007"/>
    </location>
</feature>
<comment type="catalytic activity">
    <reaction evidence="1">
        <text>ATP-independent breakage of single-stranded DNA, followed by passage and rejoining.</text>
        <dbReference type="EC" id="5.6.2.1"/>
    </reaction>
</comment>
<evidence type="ECO:0000256" key="15">
    <source>
        <dbReference type="SAM" id="Coils"/>
    </source>
</evidence>
<sequence length="2419" mass="273774">MIGYLQFSSQSHVDNLNSSKRETSGMYVLNVAEKPSVAKEISSILSSGRSNKRSGQSKYNPIFEFPYEIRQQSVQMIFTSVIGHLMELNFTPNYRGWHSCDPYELFAAPIIKQTKNDPNQKKIEKTLQIEARKAQWLVLWLDCDREGENIAFEVKSICENVNSRLNIFRAKFSALIPHDIKNAVQNLGMLNQNLSLACDARSEIDLRIGAAFTRFQTMRLQQKFPGIQKDRGVISYGPCQFPTLGFVVERHLEIENFVREEFYHIVVVHSPSEPLDKRASTKFTWKRQRLYDRLSCLVIYELVLQNPIATINFVEKKATWKRKPLPLTTVELQKRASRWLRISSEETMKAAENLYNKGFISYPRTETSKFKEGTDLINLIKLHSNHSSWGRYVTEELIQGNKYERPRNGTTDDEAHPPIHPTKAAELNSLNEMAEKKVYELIVLHFLACCSKDAKGFQTNVTMQMHMEEFTTSGLMITERNYLEIYRFEKWSNSSIPVYALREQFIPNCIRMESGETTPPSLLTEADLIAKMDSNGIGTDATIAEHIKTILKREYAVKINGNMHFKPTQLGLALVQAYVQMGFDLAKPRLRAAMEADCKAISSGYKDPKTAIEACMQQMKAIFSSIQQSANVFDQAFTQVFRRNEPNLDSITSSISRALSSCGICDSKMILQQVQNRSTQLTCHTCCQTYFLPAAQQISAYNYKCPLCNFQVIEMIKAPGSKVFLCPKCFQPARASMDPTNIDIEALDALTTPCNRCTASSCPLAGDRTLSTRTFPENNDDDISHDSSSSSVPKCTNHHIPAVLRQVRREGPNKGRFFYVCSAPDQCDFFEWKDAASSISSGIKCPVHGEACAERTVKKNGPNVGRQFYTCARAPVDNCGFFEWKENVNVSSNAHTDQENVAPSTPRCHQHQIPCVLRTSCRAGANENRSFNACSLPPNQSCGFNGWSDEHNESRIEAASITNAVRRKQRNNALSSNGWIKWCMSDHGQQPSKSSAESSDVPNELPSMNGDCVEKPVSCSIASNLRKKPYKFTSYVKEDHGKALYCVSFCHVAETYDQVFAAAGGNRITVYECLPDGGLDVLQVYSDGDQEEQFFIIAWTIDMLGGSPLLAAAGYRGHIKVIDCVTQSILVVLSGHGNSVNELKFHPVDPSLLFSASKDESIRLWNTLTGVCVAIFAGHLGHRDEVLSLDVHLTGACFVSSGMDNTIKIWDLEDSVVQDAIVRSYKEPRPKDRPFDTKLIQFPAFATSRIHADYVDCVRLIGDLILSKSTENKVVFWKPNPSRGKDAVTILREFQHKDAELWFLKFGLDTQLEVLAVGNKKGVISIFDVDAESDRPIYKLSHSRCKSTIRQTCFSRKGNTMIACADDSVVWRWDLELENTKRSHDALLESTATASKLAKLDSRTTDASHKSEDRFRFGFHRIALNEETMSKRYFDRNANRENKKDAMSSISLSKWSLALADPNKSIKSVAKPTPMIRYATSATTGAGQSQHNKWGSIPNELNVSTTNENSANVESEGDVRKCITSRIRELLDKKLGAQWMDEMTALLQNRPKTSRYSRQHRVEGQMKLIEELKTALSTYCQVFENVNDILEDCSSKEMEEQVSSKTRVMELENKLLDADERTAAIAKKLQVYERQECLNASKFAEYDVKVKEFASNSKKHEQEKKELEISNQLLQTKMQACDHECEKLRLELKSLQVTLSDRDFLYEEKKKEMQHFYEKFDQAEEKKKSVELGELRERLDELLRKNASLTKEGENYKHQASIAEETVKNERERRAQAELDLCAVKTLQQSLDERLKSVTEESNEWKSKLKQKCEEMKHVIQSLTDTQKFVSSANAKLQTENEDLKTKNSTLTEDIARRTQAESEWLVQMNNYKRAVQEAIQSREEALVLADEQDRKCKELEIKYQESMRQLDMSAAVCDSLQSQLREMRTEHVAVNAQMEAVKSEMKQVELDRLNLKKMYEEIVASFDARVREAKALATEQVETLREAKVSLESEVQSLRSRATHVQDADLEELCKVKREAEVLRLRLREHSTQGSETLAEKDALINELHEKIRNGEKLRRSLHNVIQELRGNVRVYVRTRPFLPLEASQTASTAVISHHGDGESLTLLRPAKAQCGEEFDSYDFKFNRVFPPSVGQDSVFDHVSEFVQSSLDGYHVCLFSYGQTGSGKTHTMLGSGNGQMRGIIPRSIDKILDECHRLRSEGWIYTTKVSFMEIYNETIRDLLGSSKDASMKFSIRKDAHGSFSVPELTLEDVTVSSQVESLIERASRARSVAKTDMNAQSSRSHCIFTVYLHGEQTLKKISLDGRLHLVDLAGSERLSRSNASGARLKETQAINKSLSSLTNVFSAIANKSPHIPFRDSKLTFLLQNCLAGDGKTLMMVNLSPTMDSVQETLCSLRFAHKVNQCELGKAKRQIKKKV</sequence>
<dbReference type="Pfam" id="PF00400">
    <property type="entry name" value="WD40"/>
    <property type="match status" value="2"/>
</dbReference>
<dbReference type="GO" id="GO:0006281">
    <property type="term" value="P:DNA repair"/>
    <property type="evidence" value="ECO:0007669"/>
    <property type="project" value="TreeGrafter"/>
</dbReference>
<evidence type="ECO:0000256" key="13">
    <source>
        <dbReference type="PROSITE-ProRule" id="PRU00283"/>
    </source>
</evidence>
<gene>
    <name evidence="21" type="primary">AlNc14C359G10974</name>
    <name evidence="21" type="ORF">ALNC14_123690</name>
</gene>
<reference evidence="21" key="2">
    <citation type="submission" date="2011-02" db="EMBL/GenBank/DDBJ databases">
        <authorList>
            <person name="MacLean D."/>
        </authorList>
    </citation>
    <scope>NUCLEOTIDE SEQUENCE</scope>
</reference>
<evidence type="ECO:0000259" key="17">
    <source>
        <dbReference type="PROSITE" id="PS50067"/>
    </source>
</evidence>
<feature type="region of interest" description="Disordered" evidence="16">
    <location>
        <begin position="773"/>
        <end position="794"/>
    </location>
</feature>
<accession>F0WXN1</accession>
<keyword evidence="13" id="KW-0505">Motor protein</keyword>
<evidence type="ECO:0000256" key="9">
    <source>
        <dbReference type="ARBA" id="ARBA00023029"/>
    </source>
</evidence>
<dbReference type="InterPro" id="IPR023405">
    <property type="entry name" value="Topo_IA_core_domain"/>
</dbReference>
<dbReference type="SUPFAM" id="SSF50978">
    <property type="entry name" value="WD40 repeat-like"/>
    <property type="match status" value="1"/>
</dbReference>
<dbReference type="InterPro" id="IPR001752">
    <property type="entry name" value="Kinesin_motor_dom"/>
</dbReference>
<evidence type="ECO:0000256" key="2">
    <source>
        <dbReference type="ARBA" id="ARBA00009446"/>
    </source>
</evidence>
<keyword evidence="15" id="KW-0175">Coiled coil</keyword>
<evidence type="ECO:0000259" key="19">
    <source>
        <dbReference type="PROSITE" id="PS51999"/>
    </source>
</evidence>
<feature type="coiled-coil region" evidence="15">
    <location>
        <begin position="1650"/>
        <end position="1854"/>
    </location>
</feature>
<keyword evidence="11 21" id="KW-0413">Isomerase</keyword>
<dbReference type="InterPro" id="IPR013826">
    <property type="entry name" value="Topo_IA_cen_sub3"/>
</dbReference>
<evidence type="ECO:0000256" key="1">
    <source>
        <dbReference type="ARBA" id="ARBA00000213"/>
    </source>
</evidence>
<dbReference type="Gene3D" id="1.10.460.10">
    <property type="entry name" value="Topoisomerase I, domain 2"/>
    <property type="match status" value="1"/>
</dbReference>
<evidence type="ECO:0000259" key="18">
    <source>
        <dbReference type="PROSITE" id="PS50880"/>
    </source>
</evidence>
<dbReference type="GO" id="GO:0003677">
    <property type="term" value="F:DNA binding"/>
    <property type="evidence" value="ECO:0007669"/>
    <property type="project" value="UniProtKB-KW"/>
</dbReference>
<keyword evidence="6 14" id="KW-0863">Zinc-finger</keyword>
<dbReference type="InterPro" id="IPR015943">
    <property type="entry name" value="WD40/YVTN_repeat-like_dom_sf"/>
</dbReference>
<dbReference type="PROSITE" id="PS51999">
    <property type="entry name" value="ZF_GRF"/>
    <property type="match status" value="3"/>
</dbReference>
<dbReference type="PANTHER" id="PTHR11390:SF21">
    <property type="entry name" value="DNA TOPOISOMERASE 3-ALPHA"/>
    <property type="match status" value="1"/>
</dbReference>
<evidence type="ECO:0000256" key="7">
    <source>
        <dbReference type="ARBA" id="ARBA00022833"/>
    </source>
</evidence>
<evidence type="ECO:0000256" key="3">
    <source>
        <dbReference type="ARBA" id="ARBA00012891"/>
    </source>
</evidence>
<feature type="coiled-coil region" evidence="15">
    <location>
        <begin position="1883"/>
        <end position="2002"/>
    </location>
</feature>
<dbReference type="FunFam" id="3.40.50.140:FF:000003">
    <property type="entry name" value="DNA topoisomerase"/>
    <property type="match status" value="1"/>
</dbReference>
<dbReference type="InterPro" id="IPR036961">
    <property type="entry name" value="Kinesin_motor_dom_sf"/>
</dbReference>
<proteinExistence type="inferred from homology"/>
<dbReference type="GO" id="GO:0006310">
    <property type="term" value="P:DNA recombination"/>
    <property type="evidence" value="ECO:0007669"/>
    <property type="project" value="TreeGrafter"/>
</dbReference>
<dbReference type="EC" id="5.6.2.1" evidence="3"/>
<dbReference type="PROSITE" id="PS50082">
    <property type="entry name" value="WD_REPEATS_2"/>
    <property type="match status" value="2"/>
</dbReference>
<organism evidence="21">
    <name type="scientific">Albugo laibachii Nc14</name>
    <dbReference type="NCBI Taxonomy" id="890382"/>
    <lineage>
        <taxon>Eukaryota</taxon>
        <taxon>Sar</taxon>
        <taxon>Stramenopiles</taxon>
        <taxon>Oomycota</taxon>
        <taxon>Peronosporomycetes</taxon>
        <taxon>Albuginales</taxon>
        <taxon>Albuginaceae</taxon>
        <taxon>Albugo</taxon>
    </lineage>
</organism>
<dbReference type="GO" id="GO:0006265">
    <property type="term" value="P:DNA topological change"/>
    <property type="evidence" value="ECO:0007669"/>
    <property type="project" value="InterPro"/>
</dbReference>
<dbReference type="SMART" id="SM00320">
    <property type="entry name" value="WD40"/>
    <property type="match status" value="7"/>
</dbReference>
<keyword evidence="5 13" id="KW-0547">Nucleotide-binding</keyword>
<name>F0WXN1_9STRA</name>
<dbReference type="SMART" id="SM00437">
    <property type="entry name" value="TOP1Ac"/>
    <property type="match status" value="1"/>
</dbReference>
<dbReference type="InterPro" id="IPR001680">
    <property type="entry name" value="WD40_rpt"/>
</dbReference>
<dbReference type="Gene3D" id="1.10.290.10">
    <property type="entry name" value="Topoisomerase I, domain 4"/>
    <property type="match status" value="1"/>
</dbReference>
<dbReference type="InterPro" id="IPR003601">
    <property type="entry name" value="Topo_IA_2"/>
</dbReference>
<evidence type="ECO:0000256" key="5">
    <source>
        <dbReference type="ARBA" id="ARBA00022741"/>
    </source>
</evidence>
<dbReference type="Gene3D" id="2.130.10.10">
    <property type="entry name" value="YVTN repeat-like/Quinoprotein amine dehydrogenase"/>
    <property type="match status" value="1"/>
</dbReference>
<dbReference type="FunFam" id="1.10.290.10:FF:000001">
    <property type="entry name" value="DNA topoisomerase"/>
    <property type="match status" value="1"/>
</dbReference>
<dbReference type="PROSITE" id="PS52039">
    <property type="entry name" value="TOPO_IA_2"/>
    <property type="match status" value="1"/>
</dbReference>
<feature type="domain" description="Topo IA-type catalytic" evidence="20">
    <location>
        <begin position="191"/>
        <end position="623"/>
    </location>
</feature>
<dbReference type="InterPro" id="IPR006171">
    <property type="entry name" value="TOPRIM_dom"/>
</dbReference>
<dbReference type="GO" id="GO:0003777">
    <property type="term" value="F:microtubule motor activity"/>
    <property type="evidence" value="ECO:0007669"/>
    <property type="project" value="InterPro"/>
</dbReference>
<dbReference type="SMART" id="SM00436">
    <property type="entry name" value="TOP1Bc"/>
    <property type="match status" value="1"/>
</dbReference>
<dbReference type="CDD" id="cd03362">
    <property type="entry name" value="TOPRIM_TopoIA_TopoIII"/>
    <property type="match status" value="1"/>
</dbReference>
<evidence type="ECO:0000313" key="21">
    <source>
        <dbReference type="EMBL" id="CCA26225.1"/>
    </source>
</evidence>
<evidence type="ECO:0000256" key="11">
    <source>
        <dbReference type="ARBA" id="ARBA00023235"/>
    </source>
</evidence>
<dbReference type="HOGENOM" id="CLU_000951_0_0_1"/>
<evidence type="ECO:0000256" key="16">
    <source>
        <dbReference type="SAM" id="MobiDB-lite"/>
    </source>
</evidence>
<dbReference type="Pfam" id="PF00225">
    <property type="entry name" value="Kinesin"/>
    <property type="match status" value="1"/>
</dbReference>
<feature type="domain" description="GRF-type" evidence="19">
    <location>
        <begin position="795"/>
        <end position="836"/>
    </location>
</feature>
<dbReference type="InterPro" id="IPR019821">
    <property type="entry name" value="Kinesin_motor_CS"/>
</dbReference>
<dbReference type="Gene3D" id="2.70.20.10">
    <property type="entry name" value="Topoisomerase I, domain 3"/>
    <property type="match status" value="1"/>
</dbReference>
<dbReference type="SMART" id="SM00493">
    <property type="entry name" value="TOPRIM"/>
    <property type="match status" value="1"/>
</dbReference>
<evidence type="ECO:0000256" key="6">
    <source>
        <dbReference type="ARBA" id="ARBA00022771"/>
    </source>
</evidence>
<dbReference type="InterPro" id="IPR027417">
    <property type="entry name" value="P-loop_NTPase"/>
</dbReference>
<dbReference type="Gene3D" id="3.40.50.140">
    <property type="match status" value="1"/>
</dbReference>
<feature type="compositionally biased region" description="Polar residues" evidence="16">
    <location>
        <begin position="987"/>
        <end position="1001"/>
    </location>
</feature>